<keyword evidence="9" id="KW-1185">Reference proteome</keyword>
<feature type="domain" description="Rhodopsin" evidence="7">
    <location>
        <begin position="25"/>
        <end position="276"/>
    </location>
</feature>
<keyword evidence="4 6" id="KW-0472">Membrane</keyword>
<dbReference type="PANTHER" id="PTHR33048">
    <property type="entry name" value="PTH11-LIKE INTEGRAL MEMBRANE PROTEIN (AFU_ORTHOLOGUE AFUA_5G11245)"/>
    <property type="match status" value="1"/>
</dbReference>
<feature type="transmembrane region" description="Helical" evidence="6">
    <location>
        <begin position="92"/>
        <end position="113"/>
    </location>
</feature>
<evidence type="ECO:0000256" key="5">
    <source>
        <dbReference type="ARBA" id="ARBA00038359"/>
    </source>
</evidence>
<comment type="subcellular location">
    <subcellularLocation>
        <location evidence="1">Membrane</location>
        <topology evidence="1">Multi-pass membrane protein</topology>
    </subcellularLocation>
</comment>
<evidence type="ECO:0000259" key="7">
    <source>
        <dbReference type="Pfam" id="PF20684"/>
    </source>
</evidence>
<dbReference type="PANTHER" id="PTHR33048:SF124">
    <property type="entry name" value="INTEGRAL MEMBRANE PROTEIN"/>
    <property type="match status" value="1"/>
</dbReference>
<gene>
    <name evidence="8" type="ORF">BS50DRAFT_237812</name>
</gene>
<evidence type="ECO:0000256" key="6">
    <source>
        <dbReference type="SAM" id="Phobius"/>
    </source>
</evidence>
<dbReference type="Proteomes" id="UP000240883">
    <property type="component" value="Unassembled WGS sequence"/>
</dbReference>
<feature type="transmembrane region" description="Helical" evidence="6">
    <location>
        <begin position="180"/>
        <end position="201"/>
    </location>
</feature>
<keyword evidence="2 6" id="KW-0812">Transmembrane</keyword>
<evidence type="ECO:0000256" key="1">
    <source>
        <dbReference type="ARBA" id="ARBA00004141"/>
    </source>
</evidence>
<dbReference type="GO" id="GO:0016020">
    <property type="term" value="C:membrane"/>
    <property type="evidence" value="ECO:0007669"/>
    <property type="project" value="UniProtKB-SubCell"/>
</dbReference>
<feature type="transmembrane region" description="Helical" evidence="6">
    <location>
        <begin position="125"/>
        <end position="149"/>
    </location>
</feature>
<name>A0A2T2P2G6_CORCC</name>
<comment type="similarity">
    <text evidence="5">Belongs to the SAT4 family.</text>
</comment>
<dbReference type="InterPro" id="IPR052337">
    <property type="entry name" value="SAT4-like"/>
</dbReference>
<protein>
    <recommendedName>
        <fullName evidence="7">Rhodopsin domain-containing protein</fullName>
    </recommendedName>
</protein>
<evidence type="ECO:0000256" key="2">
    <source>
        <dbReference type="ARBA" id="ARBA00022692"/>
    </source>
</evidence>
<evidence type="ECO:0000313" key="9">
    <source>
        <dbReference type="Proteomes" id="UP000240883"/>
    </source>
</evidence>
<dbReference type="EMBL" id="KZ678130">
    <property type="protein sequence ID" value="PSN71880.1"/>
    <property type="molecule type" value="Genomic_DNA"/>
</dbReference>
<proteinExistence type="inferred from homology"/>
<dbReference type="AlphaFoldDB" id="A0A2T2P2G6"/>
<evidence type="ECO:0000256" key="3">
    <source>
        <dbReference type="ARBA" id="ARBA00022989"/>
    </source>
</evidence>
<feature type="transmembrane region" description="Helical" evidence="6">
    <location>
        <begin position="41"/>
        <end position="62"/>
    </location>
</feature>
<evidence type="ECO:0000313" key="8">
    <source>
        <dbReference type="EMBL" id="PSN71880.1"/>
    </source>
</evidence>
<dbReference type="InterPro" id="IPR049326">
    <property type="entry name" value="Rhodopsin_dom_fungi"/>
</dbReference>
<dbReference type="Pfam" id="PF20684">
    <property type="entry name" value="Fung_rhodopsin"/>
    <property type="match status" value="1"/>
</dbReference>
<accession>A0A2T2P2G6</accession>
<feature type="transmembrane region" description="Helical" evidence="6">
    <location>
        <begin position="6"/>
        <end position="29"/>
    </location>
</feature>
<feature type="transmembrane region" description="Helical" evidence="6">
    <location>
        <begin position="213"/>
        <end position="237"/>
    </location>
</feature>
<dbReference type="OrthoDB" id="3934549at2759"/>
<sequence length="352" mass="39771">MAVHEKLSLVIAFALTSISTIVVALRFYSRYFLVRKLSAPDWVMLLGLIASWASVVVNYYQIHFMDYSHVTSKETFEPVAVGSLLTFWLYRLHYILALCLIKTSILLFYKYVAASQKTFHRIVQTMLWVVILASFSMLMAAAFQCWPVSDAWSFEVFWNGFYGIYATQCYNPTNFWLFNAGFNIATDAFIWLLPIPFFLNLRTMPAKRRLELIGIFSIGMFAIVASCLRLWILVMWLSSWEKQGEHTANLLIWSQVEQNAGIISASIPFLRPLVRKWLVAGGRGREQPPQSPGPVAKLIAPQYTPEGPVVRTPIIPSPSPTLGSSNSPFKVPSSPLVPIQPVKYGISGIMEV</sequence>
<evidence type="ECO:0000256" key="4">
    <source>
        <dbReference type="ARBA" id="ARBA00023136"/>
    </source>
</evidence>
<organism evidence="8 9">
    <name type="scientific">Corynespora cassiicola Philippines</name>
    <dbReference type="NCBI Taxonomy" id="1448308"/>
    <lineage>
        <taxon>Eukaryota</taxon>
        <taxon>Fungi</taxon>
        <taxon>Dikarya</taxon>
        <taxon>Ascomycota</taxon>
        <taxon>Pezizomycotina</taxon>
        <taxon>Dothideomycetes</taxon>
        <taxon>Pleosporomycetidae</taxon>
        <taxon>Pleosporales</taxon>
        <taxon>Corynesporascaceae</taxon>
        <taxon>Corynespora</taxon>
    </lineage>
</organism>
<keyword evidence="3 6" id="KW-1133">Transmembrane helix</keyword>
<dbReference type="STRING" id="1448308.A0A2T2P2G6"/>
<reference evidence="8 9" key="1">
    <citation type="journal article" date="2018" name="Front. Microbiol.">
        <title>Genome-Wide Analysis of Corynespora cassiicola Leaf Fall Disease Putative Effectors.</title>
        <authorList>
            <person name="Lopez D."/>
            <person name="Ribeiro S."/>
            <person name="Label P."/>
            <person name="Fumanal B."/>
            <person name="Venisse J.S."/>
            <person name="Kohler A."/>
            <person name="de Oliveira R.R."/>
            <person name="Labutti K."/>
            <person name="Lipzen A."/>
            <person name="Lail K."/>
            <person name="Bauer D."/>
            <person name="Ohm R.A."/>
            <person name="Barry K.W."/>
            <person name="Spatafora J."/>
            <person name="Grigoriev I.V."/>
            <person name="Martin F.M."/>
            <person name="Pujade-Renaud V."/>
        </authorList>
    </citation>
    <scope>NUCLEOTIDE SEQUENCE [LARGE SCALE GENOMIC DNA]</scope>
    <source>
        <strain evidence="8 9">Philippines</strain>
    </source>
</reference>